<dbReference type="RefSeq" id="WP_143058167.1">
    <property type="nucleotide sequence ID" value="NZ_FODB01000115.1"/>
</dbReference>
<dbReference type="InterPro" id="IPR027417">
    <property type="entry name" value="P-loop_NTPase"/>
</dbReference>
<keyword evidence="2" id="KW-0547">Nucleotide-binding</keyword>
<evidence type="ECO:0000259" key="1">
    <source>
        <dbReference type="Pfam" id="PF13307"/>
    </source>
</evidence>
<keyword evidence="2" id="KW-0067">ATP-binding</keyword>
<organism evidence="2 3">
    <name type="scientific">Vreelandella aquamarina</name>
    <dbReference type="NCBI Taxonomy" id="77097"/>
    <lineage>
        <taxon>Bacteria</taxon>
        <taxon>Pseudomonadati</taxon>
        <taxon>Pseudomonadota</taxon>
        <taxon>Gammaproteobacteria</taxon>
        <taxon>Oceanospirillales</taxon>
        <taxon>Halomonadaceae</taxon>
        <taxon>Vreelandella</taxon>
    </lineage>
</organism>
<name>A0A1H8Q610_9GAMM</name>
<dbReference type="InterPro" id="IPR006555">
    <property type="entry name" value="ATP-dep_Helicase_C"/>
</dbReference>
<dbReference type="GO" id="GO:0004386">
    <property type="term" value="F:helicase activity"/>
    <property type="evidence" value="ECO:0007669"/>
    <property type="project" value="UniProtKB-KW"/>
</dbReference>
<reference evidence="2 3" key="1">
    <citation type="submission" date="2016-10" db="EMBL/GenBank/DDBJ databases">
        <authorList>
            <person name="de Groot N.N."/>
        </authorList>
    </citation>
    <scope>NUCLEOTIDE SEQUENCE [LARGE SCALE GENOMIC DNA]</scope>
    <source>
        <strain evidence="2 3">558</strain>
    </source>
</reference>
<dbReference type="Proteomes" id="UP000199493">
    <property type="component" value="Unassembled WGS sequence"/>
</dbReference>
<dbReference type="GO" id="GO:0016818">
    <property type="term" value="F:hydrolase activity, acting on acid anhydrides, in phosphorus-containing anhydrides"/>
    <property type="evidence" value="ECO:0007669"/>
    <property type="project" value="InterPro"/>
</dbReference>
<dbReference type="AlphaFoldDB" id="A0A1H8Q610"/>
<gene>
    <name evidence="2" type="ORF">SAMN04490369_11152</name>
</gene>
<dbReference type="GO" id="GO:0005524">
    <property type="term" value="F:ATP binding"/>
    <property type="evidence" value="ECO:0007669"/>
    <property type="project" value="InterPro"/>
</dbReference>
<evidence type="ECO:0000313" key="2">
    <source>
        <dbReference type="EMBL" id="SEO49516.1"/>
    </source>
</evidence>
<dbReference type="GO" id="GO:0006139">
    <property type="term" value="P:nucleobase-containing compound metabolic process"/>
    <property type="evidence" value="ECO:0007669"/>
    <property type="project" value="InterPro"/>
</dbReference>
<protein>
    <submittedName>
        <fullName evidence="2">Helicase C-terminal domain-containing protein</fullName>
    </submittedName>
</protein>
<keyword evidence="2" id="KW-0347">Helicase</keyword>
<dbReference type="Gene3D" id="3.40.50.300">
    <property type="entry name" value="P-loop containing nucleotide triphosphate hydrolases"/>
    <property type="match status" value="1"/>
</dbReference>
<feature type="domain" description="ATP-dependent helicase C-terminal" evidence="1">
    <location>
        <begin position="58"/>
        <end position="94"/>
    </location>
</feature>
<feature type="non-terminal residue" evidence="2">
    <location>
        <position position="1"/>
    </location>
</feature>
<dbReference type="Pfam" id="PF13307">
    <property type="entry name" value="Helicase_C_2"/>
    <property type="match status" value="1"/>
</dbReference>
<sequence length="144" mass="15621">HRDEAAHGDLLSSAMTVVSISRCNGKTDRLLVEQMLINRQVAEADATHIAKGALTRKSTVRTLHKLRQGLGRAIRHPDDDVLITLLEPRIPRPSGTAACQGVHTQQVLLGAIPARFYAAYQQAEEPGCKQENKVAIAQSLAALL</sequence>
<keyword evidence="2" id="KW-0378">Hydrolase</keyword>
<accession>A0A1H8Q610</accession>
<dbReference type="EMBL" id="FODB01000115">
    <property type="protein sequence ID" value="SEO49516.1"/>
    <property type="molecule type" value="Genomic_DNA"/>
</dbReference>
<proteinExistence type="predicted"/>
<dbReference type="GO" id="GO:0003676">
    <property type="term" value="F:nucleic acid binding"/>
    <property type="evidence" value="ECO:0007669"/>
    <property type="project" value="InterPro"/>
</dbReference>
<evidence type="ECO:0000313" key="3">
    <source>
        <dbReference type="Proteomes" id="UP000199493"/>
    </source>
</evidence>